<name>A0A0A9GN18_ARUDO</name>
<reference evidence="1" key="2">
    <citation type="journal article" date="2015" name="Data Brief">
        <title>Shoot transcriptome of the giant reed, Arundo donax.</title>
        <authorList>
            <person name="Barrero R.A."/>
            <person name="Guerrero F.D."/>
            <person name="Moolhuijzen P."/>
            <person name="Goolsby J.A."/>
            <person name="Tidwell J."/>
            <person name="Bellgard S.E."/>
            <person name="Bellgard M.I."/>
        </authorList>
    </citation>
    <scope>NUCLEOTIDE SEQUENCE</scope>
    <source>
        <tissue evidence="1">Shoot tissue taken approximately 20 cm above the soil surface</tissue>
    </source>
</reference>
<sequence>MARRSRGRR</sequence>
<organism evidence="1">
    <name type="scientific">Arundo donax</name>
    <name type="common">Giant reed</name>
    <name type="synonym">Donax arundinaceus</name>
    <dbReference type="NCBI Taxonomy" id="35708"/>
    <lineage>
        <taxon>Eukaryota</taxon>
        <taxon>Viridiplantae</taxon>
        <taxon>Streptophyta</taxon>
        <taxon>Embryophyta</taxon>
        <taxon>Tracheophyta</taxon>
        <taxon>Spermatophyta</taxon>
        <taxon>Magnoliopsida</taxon>
        <taxon>Liliopsida</taxon>
        <taxon>Poales</taxon>
        <taxon>Poaceae</taxon>
        <taxon>PACMAD clade</taxon>
        <taxon>Arundinoideae</taxon>
        <taxon>Arundineae</taxon>
        <taxon>Arundo</taxon>
    </lineage>
</organism>
<proteinExistence type="predicted"/>
<evidence type="ECO:0000313" key="1">
    <source>
        <dbReference type="EMBL" id="JAE25887.1"/>
    </source>
</evidence>
<accession>A0A0A9GN18</accession>
<dbReference type="EMBL" id="GBRH01172009">
    <property type="protein sequence ID" value="JAE25887.1"/>
    <property type="molecule type" value="Transcribed_RNA"/>
</dbReference>
<protein>
    <submittedName>
        <fullName evidence="1">Uncharacterized protein</fullName>
    </submittedName>
</protein>
<reference evidence="1" key="1">
    <citation type="submission" date="2014-09" db="EMBL/GenBank/DDBJ databases">
        <authorList>
            <person name="Magalhaes I.L.F."/>
            <person name="Oliveira U."/>
            <person name="Santos F.R."/>
            <person name="Vidigal T.H.D.A."/>
            <person name="Brescovit A.D."/>
            <person name="Santos A.J."/>
        </authorList>
    </citation>
    <scope>NUCLEOTIDE SEQUENCE</scope>
    <source>
        <tissue evidence="1">Shoot tissue taken approximately 20 cm above the soil surface</tissue>
    </source>
</reference>